<dbReference type="NCBIfam" id="TIGR00488">
    <property type="entry name" value="bis(5'-nucleosyl)-tetraphosphatase (symmetrical) YqeK"/>
    <property type="match status" value="1"/>
</dbReference>
<keyword evidence="3" id="KW-0547">Nucleotide-binding</keyword>
<evidence type="ECO:0000313" key="8">
    <source>
        <dbReference type="EMBL" id="MBB5176549.1"/>
    </source>
</evidence>
<dbReference type="RefSeq" id="WP_183675233.1">
    <property type="nucleotide sequence ID" value="NZ_CBCRYX010000010.1"/>
</dbReference>
<dbReference type="InterPro" id="IPR003607">
    <property type="entry name" value="HD/PDEase_dom"/>
</dbReference>
<gene>
    <name evidence="8" type="ORF">HNQ45_001437</name>
</gene>
<dbReference type="InterPro" id="IPR006674">
    <property type="entry name" value="HD_domain"/>
</dbReference>
<comment type="caution">
    <text evidence="8">The sequence shown here is derived from an EMBL/GenBank/DDBJ whole genome shotgun (WGS) entry which is preliminary data.</text>
</comment>
<dbReference type="GO" id="GO:0046872">
    <property type="term" value="F:metal ion binding"/>
    <property type="evidence" value="ECO:0007669"/>
    <property type="project" value="UniProtKB-KW"/>
</dbReference>
<keyword evidence="4 8" id="KW-0378">Hydrolase</keyword>
<dbReference type="EMBL" id="JACHHF010000009">
    <property type="protein sequence ID" value="MBB5176549.1"/>
    <property type="molecule type" value="Genomic_DNA"/>
</dbReference>
<keyword evidence="2" id="KW-0479">Metal-binding</keyword>
<dbReference type="InterPro" id="IPR051094">
    <property type="entry name" value="Diverse_Catalytic_Enzymes"/>
</dbReference>
<name>A0A9Q2D173_9STAP</name>
<dbReference type="CDD" id="cd00077">
    <property type="entry name" value="HDc"/>
    <property type="match status" value="1"/>
</dbReference>
<dbReference type="PANTHER" id="PTHR35795:SF1">
    <property type="entry name" value="BIS(5'-NUCLEOSYL)-TETRAPHOSPHATASE, SYMMETRICAL"/>
    <property type="match status" value="1"/>
</dbReference>
<sequence length="185" mass="21311">MNSIEAKKVVEEKLPKKRFDHSVRVAETAVKMAEIFNADKDKSYLAGVLHDYCKYDNDNDMKQIIKESAFSEEYLDYGNAILHGPAAAAIMKKEFYINDKEILFAIKNHTSGRAGMGLIEKIIFVADYIEPGRDIPGVEDIRNIIFKEENLDQAVYEISKRNITFLISKNVKIFSETFKCYNYYN</sequence>
<dbReference type="SMART" id="SM00471">
    <property type="entry name" value="HDc"/>
    <property type="match status" value="1"/>
</dbReference>
<dbReference type="PANTHER" id="PTHR35795">
    <property type="entry name" value="SLR1885 PROTEIN"/>
    <property type="match status" value="1"/>
</dbReference>
<evidence type="ECO:0000256" key="5">
    <source>
        <dbReference type="ARBA" id="ARBA00023004"/>
    </source>
</evidence>
<accession>A0A9Q2D173</accession>
<evidence type="ECO:0000256" key="3">
    <source>
        <dbReference type="ARBA" id="ARBA00022741"/>
    </source>
</evidence>
<evidence type="ECO:0000256" key="6">
    <source>
        <dbReference type="ARBA" id="ARBA00049417"/>
    </source>
</evidence>
<dbReference type="GO" id="GO:0000166">
    <property type="term" value="F:nucleotide binding"/>
    <property type="evidence" value="ECO:0007669"/>
    <property type="project" value="UniProtKB-KW"/>
</dbReference>
<evidence type="ECO:0000256" key="4">
    <source>
        <dbReference type="ARBA" id="ARBA00022801"/>
    </source>
</evidence>
<dbReference type="Pfam" id="PF01966">
    <property type="entry name" value="HD"/>
    <property type="match status" value="1"/>
</dbReference>
<evidence type="ECO:0000256" key="1">
    <source>
        <dbReference type="ARBA" id="ARBA00012506"/>
    </source>
</evidence>
<dbReference type="SUPFAM" id="SSF109604">
    <property type="entry name" value="HD-domain/PDEase-like"/>
    <property type="match status" value="1"/>
</dbReference>
<keyword evidence="9" id="KW-1185">Reference proteome</keyword>
<feature type="domain" description="HD/PDEase" evidence="7">
    <location>
        <begin position="14"/>
        <end position="141"/>
    </location>
</feature>
<dbReference type="EC" id="3.6.1.41" evidence="1"/>
<evidence type="ECO:0000313" key="9">
    <source>
        <dbReference type="Proteomes" id="UP000579136"/>
    </source>
</evidence>
<dbReference type="Gene3D" id="1.10.3210.10">
    <property type="entry name" value="Hypothetical protein af1432"/>
    <property type="match status" value="1"/>
</dbReference>
<organism evidence="8 9">
    <name type="scientific">Nosocomiicoccus ampullae</name>
    <dbReference type="NCBI Taxonomy" id="489910"/>
    <lineage>
        <taxon>Bacteria</taxon>
        <taxon>Bacillati</taxon>
        <taxon>Bacillota</taxon>
        <taxon>Bacilli</taxon>
        <taxon>Bacillales</taxon>
        <taxon>Staphylococcaceae</taxon>
        <taxon>Nosocomiicoccus</taxon>
    </lineage>
</organism>
<dbReference type="InterPro" id="IPR005249">
    <property type="entry name" value="YqeK"/>
</dbReference>
<evidence type="ECO:0000259" key="7">
    <source>
        <dbReference type="SMART" id="SM00471"/>
    </source>
</evidence>
<dbReference type="Proteomes" id="UP000579136">
    <property type="component" value="Unassembled WGS sequence"/>
</dbReference>
<comment type="catalytic activity">
    <reaction evidence="6">
        <text>P(1),P(4)-bis(5'-adenosyl) tetraphosphate + H2O = 2 ADP + 2 H(+)</text>
        <dbReference type="Rhea" id="RHEA:24252"/>
        <dbReference type="ChEBI" id="CHEBI:15377"/>
        <dbReference type="ChEBI" id="CHEBI:15378"/>
        <dbReference type="ChEBI" id="CHEBI:58141"/>
        <dbReference type="ChEBI" id="CHEBI:456216"/>
        <dbReference type="EC" id="3.6.1.41"/>
    </reaction>
</comment>
<keyword evidence="5" id="KW-0408">Iron</keyword>
<evidence type="ECO:0000256" key="2">
    <source>
        <dbReference type="ARBA" id="ARBA00022723"/>
    </source>
</evidence>
<reference evidence="8 9" key="1">
    <citation type="submission" date="2020-08" db="EMBL/GenBank/DDBJ databases">
        <title>Genomic Encyclopedia of Type Strains, Phase IV (KMG-IV): sequencing the most valuable type-strain genomes for metagenomic binning, comparative biology and taxonomic classification.</title>
        <authorList>
            <person name="Goeker M."/>
        </authorList>
    </citation>
    <scope>NUCLEOTIDE SEQUENCE [LARGE SCALE GENOMIC DNA]</scope>
    <source>
        <strain evidence="8 9">DSM 19163</strain>
    </source>
</reference>
<dbReference type="AlphaFoldDB" id="A0A9Q2D173"/>
<proteinExistence type="predicted"/>
<dbReference type="GO" id="GO:0008803">
    <property type="term" value="F:bis(5'-nucleosyl)-tetraphosphatase (symmetrical) activity"/>
    <property type="evidence" value="ECO:0007669"/>
    <property type="project" value="UniProtKB-EC"/>
</dbReference>
<protein>
    <recommendedName>
        <fullName evidence="1">bis(5'-nucleosyl)-tetraphosphatase (symmetrical)</fullName>
        <ecNumber evidence="1">3.6.1.41</ecNumber>
    </recommendedName>
</protein>